<feature type="transmembrane region" description="Helical" evidence="8">
    <location>
        <begin position="543"/>
        <end position="576"/>
    </location>
</feature>
<evidence type="ECO:0000256" key="8">
    <source>
        <dbReference type="SAM" id="Phobius"/>
    </source>
</evidence>
<accession>S3DAT5</accession>
<evidence type="ECO:0000256" key="5">
    <source>
        <dbReference type="ARBA" id="ARBA00022989"/>
    </source>
</evidence>
<dbReference type="PANTHER" id="PTHR13018:SF26">
    <property type="entry name" value="DOMAIN PROTEIN, PUTATIVE (AFU_ORTHOLOGUE AFUA_5G10920)-RELATED"/>
    <property type="match status" value="1"/>
</dbReference>
<dbReference type="eggNOG" id="KOG1134">
    <property type="taxonomic scope" value="Eukaryota"/>
</dbReference>
<dbReference type="InterPro" id="IPR022257">
    <property type="entry name" value="PHM7_ext"/>
</dbReference>
<evidence type="ECO:0000256" key="2">
    <source>
        <dbReference type="ARBA" id="ARBA00007779"/>
    </source>
</evidence>
<keyword evidence="5 8" id="KW-1133">Transmembrane helix</keyword>
<feature type="region of interest" description="Disordered" evidence="7">
    <location>
        <begin position="275"/>
        <end position="306"/>
    </location>
</feature>
<feature type="transmembrane region" description="Helical" evidence="8">
    <location>
        <begin position="656"/>
        <end position="677"/>
    </location>
</feature>
<sequence>MTITSSTNSQTAGSGTSTGSSNSLSSFLSTLVPVAAQAIAFTAVFFLIRSKFKRVYRPRTYLDTLYDGEKSHPLPDKKFGWLSTFKSIPDEHVLNHQSLDGYLYLRFLKILAVICFAGSCLTFPVLFPVNATGGGGQTQLDLLSFSNINDQQKNRYYAHVFCGWIFFAFVMWIVTRETIYFINLRHAYLLAPFNASRISSRTVLFTDVPAEFLNVNKLQEVFAGGVQRAWLATDCGDLEDLVEERDEHAFKLEAAEIKICQVANKRRLKWTKKNDKRLNATASNEERAMPGSQFQKDKDRPTQRLGKIPCIGHKVDTIEYTRSELKRLNPEIERQQYAHQHFDAKILPSVFVEFTSQHTAWTAYRRMTPKKNPKMYPRAVSMTPSDVIWQNLRITKKERIPRKIATNTFLTLMIIFWSIPVAVVGAISNINYLTDKVPFLSFINSIPEVILGVVTGLLPSILLSILMALVPIVCRFMMKQSGEVTHPAVELKTQNWYMAFQVIQVFLITTFSSGAASVVTQIINEPGSATTLLAENLPKASNFYISYIIVQCLGLAAGQLLSIGPLVMITVVGKFLDKSPRKMYNRYINLAGLQWGSLYPRFGNLGIIAITYSIIAPLVMGFAAVGFALVYFAVRYNSMFVVNNNIDTKGLAYAKALQQLMVGIYLSEICLIGLFAINTAPGPIVLMAVFLVGTIIYHIMLRSALGPLTTYLPESMDGKAQADLLHIRHANFDATHSNTPPSEVSQTPLAPTKKSSFLAKLFNPAKFASHAKVQALVPNWEPPHYAHEDADMAYYNPCIARPPPTLWIVQDEMGISAREVRESREVIGISDEFARFEGEKGKVVWDSPEEGGRLTDMPIYEKRVDY</sequence>
<evidence type="ECO:0000256" key="1">
    <source>
        <dbReference type="ARBA" id="ARBA00004141"/>
    </source>
</evidence>
<feature type="transmembrane region" description="Helical" evidence="8">
    <location>
        <begin position="156"/>
        <end position="175"/>
    </location>
</feature>
<dbReference type="OMA" id="NWACVAL"/>
<dbReference type="EMBL" id="KE145355">
    <property type="protein sequence ID" value="EPE34805.1"/>
    <property type="molecule type" value="Genomic_DNA"/>
</dbReference>
<dbReference type="Pfam" id="PF02714">
    <property type="entry name" value="RSN1_7TM"/>
    <property type="match status" value="1"/>
</dbReference>
<dbReference type="Pfam" id="PF13967">
    <property type="entry name" value="RSN1_TM"/>
    <property type="match status" value="1"/>
</dbReference>
<evidence type="ECO:0008006" key="15">
    <source>
        <dbReference type="Google" id="ProtNLM"/>
    </source>
</evidence>
<feature type="transmembrane region" description="Helical" evidence="8">
    <location>
        <begin position="450"/>
        <end position="474"/>
    </location>
</feature>
<feature type="domain" description="CSC1/OSCA1-like cytosolic" evidence="12">
    <location>
        <begin position="200"/>
        <end position="391"/>
    </location>
</feature>
<dbReference type="AlphaFoldDB" id="S3DAT5"/>
<organism evidence="13 14">
    <name type="scientific">Glarea lozoyensis (strain ATCC 20868 / MF5171)</name>
    <dbReference type="NCBI Taxonomy" id="1116229"/>
    <lineage>
        <taxon>Eukaryota</taxon>
        <taxon>Fungi</taxon>
        <taxon>Dikarya</taxon>
        <taxon>Ascomycota</taxon>
        <taxon>Pezizomycotina</taxon>
        <taxon>Leotiomycetes</taxon>
        <taxon>Helotiales</taxon>
        <taxon>Helotiaceae</taxon>
        <taxon>Glarea</taxon>
    </lineage>
</organism>
<dbReference type="Proteomes" id="UP000016922">
    <property type="component" value="Unassembled WGS sequence"/>
</dbReference>
<evidence type="ECO:0000259" key="12">
    <source>
        <dbReference type="Pfam" id="PF14703"/>
    </source>
</evidence>
<keyword evidence="4 8" id="KW-0812">Transmembrane</keyword>
<evidence type="ECO:0000313" key="14">
    <source>
        <dbReference type="Proteomes" id="UP000016922"/>
    </source>
</evidence>
<dbReference type="InterPro" id="IPR003864">
    <property type="entry name" value="CSC1/OSCA1-like_7TM"/>
</dbReference>
<gene>
    <name evidence="13" type="ORF">GLAREA_10500</name>
</gene>
<name>S3DAT5_GLAL2</name>
<evidence type="ECO:0000256" key="6">
    <source>
        <dbReference type="ARBA" id="ARBA00023136"/>
    </source>
</evidence>
<protein>
    <recommendedName>
        <fullName evidence="15">DUF221-domain-containing protein</fullName>
    </recommendedName>
</protein>
<dbReference type="InterPro" id="IPR032880">
    <property type="entry name" value="CSC1/OSCA1-like_N"/>
</dbReference>
<feature type="region of interest" description="Disordered" evidence="7">
    <location>
        <begin position="1"/>
        <end position="21"/>
    </location>
</feature>
<feature type="domain" description="10TM putative phosphate transporter extracellular tail" evidence="10">
    <location>
        <begin position="762"/>
        <end position="847"/>
    </location>
</feature>
<dbReference type="PANTHER" id="PTHR13018">
    <property type="entry name" value="PROBABLE MEMBRANE PROTEIN DUF221-RELATED"/>
    <property type="match status" value="1"/>
</dbReference>
<keyword evidence="6 8" id="KW-0472">Membrane</keyword>
<evidence type="ECO:0000256" key="3">
    <source>
        <dbReference type="ARBA" id="ARBA00022448"/>
    </source>
</evidence>
<evidence type="ECO:0000259" key="10">
    <source>
        <dbReference type="Pfam" id="PF12621"/>
    </source>
</evidence>
<dbReference type="HOGENOM" id="CLU_002458_2_1_1"/>
<reference evidence="13 14" key="1">
    <citation type="journal article" date="2013" name="BMC Genomics">
        <title>Genomics-driven discovery of the pneumocandin biosynthetic gene cluster in the fungus Glarea lozoyensis.</title>
        <authorList>
            <person name="Chen L."/>
            <person name="Yue Q."/>
            <person name="Zhang X."/>
            <person name="Xiang M."/>
            <person name="Wang C."/>
            <person name="Li S."/>
            <person name="Che Y."/>
            <person name="Ortiz-Lopez F.J."/>
            <person name="Bills G.F."/>
            <person name="Liu X."/>
            <person name="An Z."/>
        </authorList>
    </citation>
    <scope>NUCLEOTIDE SEQUENCE [LARGE SCALE GENOMIC DNA]</scope>
    <source>
        <strain evidence="14">ATCC 20868 / MF5171</strain>
    </source>
</reference>
<comment type="similarity">
    <text evidence="2">Belongs to the CSC1 (TC 1.A.17) family.</text>
</comment>
<feature type="transmembrane region" description="Helical" evidence="8">
    <location>
        <begin position="495"/>
        <end position="523"/>
    </location>
</feature>
<dbReference type="Pfam" id="PF14703">
    <property type="entry name" value="PHM7_cyt"/>
    <property type="match status" value="1"/>
</dbReference>
<comment type="subcellular location">
    <subcellularLocation>
        <location evidence="1">Membrane</location>
        <topology evidence="1">Multi-pass membrane protein</topology>
    </subcellularLocation>
</comment>
<dbReference type="GO" id="GO:0005886">
    <property type="term" value="C:plasma membrane"/>
    <property type="evidence" value="ECO:0007669"/>
    <property type="project" value="TreeGrafter"/>
</dbReference>
<evidence type="ECO:0000256" key="7">
    <source>
        <dbReference type="SAM" id="MobiDB-lite"/>
    </source>
</evidence>
<feature type="domain" description="CSC1/OSCA1-like 7TM region" evidence="9">
    <location>
        <begin position="402"/>
        <end position="675"/>
    </location>
</feature>
<feature type="compositionally biased region" description="Basic and acidic residues" evidence="7">
    <location>
        <begin position="275"/>
        <end position="288"/>
    </location>
</feature>
<evidence type="ECO:0000259" key="11">
    <source>
        <dbReference type="Pfam" id="PF13967"/>
    </source>
</evidence>
<feature type="transmembrane region" description="Helical" evidence="8">
    <location>
        <begin position="684"/>
        <end position="701"/>
    </location>
</feature>
<dbReference type="InterPro" id="IPR045122">
    <property type="entry name" value="Csc1-like"/>
</dbReference>
<evidence type="ECO:0000259" key="9">
    <source>
        <dbReference type="Pfam" id="PF02714"/>
    </source>
</evidence>
<dbReference type="RefSeq" id="XP_008077792.1">
    <property type="nucleotide sequence ID" value="XM_008079601.1"/>
</dbReference>
<evidence type="ECO:0000313" key="13">
    <source>
        <dbReference type="EMBL" id="EPE34805.1"/>
    </source>
</evidence>
<dbReference type="Pfam" id="PF12621">
    <property type="entry name" value="PHM7_ext"/>
    <property type="match status" value="1"/>
</dbReference>
<dbReference type="OrthoDB" id="1076608at2759"/>
<feature type="transmembrane region" description="Helical" evidence="8">
    <location>
        <begin position="27"/>
        <end position="48"/>
    </location>
</feature>
<keyword evidence="14" id="KW-1185">Reference proteome</keyword>
<dbReference type="KEGG" id="glz:GLAREA_10500"/>
<feature type="transmembrane region" description="Helical" evidence="8">
    <location>
        <begin position="107"/>
        <end position="127"/>
    </location>
</feature>
<feature type="transmembrane region" description="Helical" evidence="8">
    <location>
        <begin position="607"/>
        <end position="636"/>
    </location>
</feature>
<dbReference type="GO" id="GO:0005227">
    <property type="term" value="F:calcium-activated cation channel activity"/>
    <property type="evidence" value="ECO:0007669"/>
    <property type="project" value="InterPro"/>
</dbReference>
<proteinExistence type="inferred from homology"/>
<feature type="domain" description="CSC1/OSCA1-like N-terminal transmembrane" evidence="11">
    <location>
        <begin position="26"/>
        <end position="177"/>
    </location>
</feature>
<keyword evidence="3" id="KW-0813">Transport</keyword>
<feature type="transmembrane region" description="Helical" evidence="8">
    <location>
        <begin position="409"/>
        <end position="430"/>
    </location>
</feature>
<dbReference type="InterPro" id="IPR027815">
    <property type="entry name" value="CSC1/OSCA1-like_cyt"/>
</dbReference>
<dbReference type="GeneID" id="19469546"/>
<evidence type="ECO:0000256" key="4">
    <source>
        <dbReference type="ARBA" id="ARBA00022692"/>
    </source>
</evidence>